<accession>A0A1I1SFH8</accession>
<keyword evidence="4 6" id="KW-1133">Transmembrane helix</keyword>
<feature type="domain" description="ABC transmembrane type-1" evidence="7">
    <location>
        <begin position="25"/>
        <end position="209"/>
    </location>
</feature>
<dbReference type="InterPro" id="IPR035906">
    <property type="entry name" value="MetI-like_sf"/>
</dbReference>
<keyword evidence="3 6" id="KW-0812">Transmembrane</keyword>
<dbReference type="InterPro" id="IPR000515">
    <property type="entry name" value="MetI-like"/>
</dbReference>
<dbReference type="Pfam" id="PF00528">
    <property type="entry name" value="BPD_transp_1"/>
    <property type="match status" value="1"/>
</dbReference>
<gene>
    <name evidence="8" type="ORF">SAMN04487792_0912</name>
</gene>
<dbReference type="EMBL" id="FOMN01000004">
    <property type="protein sequence ID" value="SFD45227.1"/>
    <property type="molecule type" value="Genomic_DNA"/>
</dbReference>
<feature type="transmembrane region" description="Helical" evidence="6">
    <location>
        <begin position="72"/>
        <end position="100"/>
    </location>
</feature>
<dbReference type="PANTHER" id="PTHR30177">
    <property type="entry name" value="GLYCINE BETAINE/L-PROLINE TRANSPORT SYSTEM PERMEASE PROTEIN PROW"/>
    <property type="match status" value="1"/>
</dbReference>
<feature type="transmembrane region" description="Helical" evidence="6">
    <location>
        <begin position="29"/>
        <end position="52"/>
    </location>
</feature>
<proteinExistence type="inferred from homology"/>
<dbReference type="InterPro" id="IPR051204">
    <property type="entry name" value="ABC_transp_perm/SBD"/>
</dbReference>
<comment type="similarity">
    <text evidence="6">Belongs to the binding-protein-dependent transport system permease family.</text>
</comment>
<evidence type="ECO:0000256" key="1">
    <source>
        <dbReference type="ARBA" id="ARBA00004141"/>
    </source>
</evidence>
<reference evidence="9" key="1">
    <citation type="submission" date="2016-10" db="EMBL/GenBank/DDBJ databases">
        <authorList>
            <person name="Varghese N."/>
            <person name="Submissions S."/>
        </authorList>
    </citation>
    <scope>NUCLEOTIDE SEQUENCE [LARGE SCALE GENOMIC DNA]</scope>
    <source>
        <strain evidence="9">R-53102</strain>
    </source>
</reference>
<dbReference type="PANTHER" id="PTHR30177:SF4">
    <property type="entry name" value="OSMOPROTECTANT IMPORT PERMEASE PROTEIN OSMW"/>
    <property type="match status" value="1"/>
</dbReference>
<dbReference type="CDD" id="cd06261">
    <property type="entry name" value="TM_PBP2"/>
    <property type="match status" value="1"/>
</dbReference>
<dbReference type="FunFam" id="1.10.3720.10:FF:000001">
    <property type="entry name" value="Glycine betaine ABC transporter, permease"/>
    <property type="match status" value="1"/>
</dbReference>
<comment type="subcellular location">
    <subcellularLocation>
        <location evidence="6">Cell membrane</location>
        <topology evidence="6">Multi-pass membrane protein</topology>
    </subcellularLocation>
    <subcellularLocation>
        <location evidence="1">Membrane</location>
        <topology evidence="1">Multi-pass membrane protein</topology>
    </subcellularLocation>
</comment>
<dbReference type="GO" id="GO:0005886">
    <property type="term" value="C:plasma membrane"/>
    <property type="evidence" value="ECO:0007669"/>
    <property type="project" value="UniProtKB-SubCell"/>
</dbReference>
<evidence type="ECO:0000256" key="3">
    <source>
        <dbReference type="ARBA" id="ARBA00022692"/>
    </source>
</evidence>
<name>A0A1I1SFH8_9LACO</name>
<dbReference type="PROSITE" id="PS50928">
    <property type="entry name" value="ABC_TM1"/>
    <property type="match status" value="1"/>
</dbReference>
<protein>
    <submittedName>
        <fullName evidence="8">Osmoprotectant transport system permease protein</fullName>
    </submittedName>
</protein>
<evidence type="ECO:0000259" key="7">
    <source>
        <dbReference type="PROSITE" id="PS50928"/>
    </source>
</evidence>
<sequence length="219" mass="23398">MANLTLWQQFIYYYQHNGNYILSQFNRTFLMSVYGVLFAAIIGIPLGIVIAGNTHLGSFVLEFANFIQTIPSLALLSIVMIGMGLGVKTVVFTVTLYSLLPIIKNTYTGMCSVDKNIIDSGKGMGMTKLQLLYLVRLPLSISVIVAGLKNALVIAIGITSIGSFVGAGGLGDIIIRGTNATSGNAIILAGAFPTALMAVLVDLLLNLVQNWVQPKGLKK</sequence>
<dbReference type="GO" id="GO:0031460">
    <property type="term" value="P:glycine betaine transport"/>
    <property type="evidence" value="ECO:0007669"/>
    <property type="project" value="TreeGrafter"/>
</dbReference>
<evidence type="ECO:0000313" key="9">
    <source>
        <dbReference type="Proteomes" id="UP000199599"/>
    </source>
</evidence>
<organism evidence="8 9">
    <name type="scientific">Lactobacillus bombicola</name>
    <dbReference type="NCBI Taxonomy" id="1505723"/>
    <lineage>
        <taxon>Bacteria</taxon>
        <taxon>Bacillati</taxon>
        <taxon>Bacillota</taxon>
        <taxon>Bacilli</taxon>
        <taxon>Lactobacillales</taxon>
        <taxon>Lactobacillaceae</taxon>
        <taxon>Lactobacillus</taxon>
    </lineage>
</organism>
<dbReference type="GO" id="GO:0055085">
    <property type="term" value="P:transmembrane transport"/>
    <property type="evidence" value="ECO:0007669"/>
    <property type="project" value="InterPro"/>
</dbReference>
<dbReference type="STRING" id="1505723.SAMN04487792_0912"/>
<feature type="transmembrane region" description="Helical" evidence="6">
    <location>
        <begin position="154"/>
        <end position="175"/>
    </location>
</feature>
<dbReference type="Proteomes" id="UP000199599">
    <property type="component" value="Unassembled WGS sequence"/>
</dbReference>
<evidence type="ECO:0000313" key="8">
    <source>
        <dbReference type="EMBL" id="SFD45227.1"/>
    </source>
</evidence>
<keyword evidence="2 6" id="KW-0813">Transport</keyword>
<dbReference type="SUPFAM" id="SSF161098">
    <property type="entry name" value="MetI-like"/>
    <property type="match status" value="1"/>
</dbReference>
<dbReference type="Gene3D" id="1.10.3720.10">
    <property type="entry name" value="MetI-like"/>
    <property type="match status" value="1"/>
</dbReference>
<feature type="transmembrane region" description="Helical" evidence="6">
    <location>
        <begin position="187"/>
        <end position="208"/>
    </location>
</feature>
<evidence type="ECO:0000256" key="4">
    <source>
        <dbReference type="ARBA" id="ARBA00022989"/>
    </source>
</evidence>
<keyword evidence="5 6" id="KW-0472">Membrane</keyword>
<dbReference type="AlphaFoldDB" id="A0A1I1SFH8"/>
<dbReference type="RefSeq" id="WP_090093064.1">
    <property type="nucleotide sequence ID" value="NZ_CBCRVU010000001.1"/>
</dbReference>
<evidence type="ECO:0000256" key="2">
    <source>
        <dbReference type="ARBA" id="ARBA00022448"/>
    </source>
</evidence>
<evidence type="ECO:0000256" key="5">
    <source>
        <dbReference type="ARBA" id="ARBA00023136"/>
    </source>
</evidence>
<evidence type="ECO:0000256" key="6">
    <source>
        <dbReference type="RuleBase" id="RU363032"/>
    </source>
</evidence>